<dbReference type="HOGENOM" id="CLU_1685767_0_0_4"/>
<keyword evidence="2" id="KW-1185">Reference proteome</keyword>
<dbReference type="KEGG" id="tbd:Tbd_0919"/>
<accession>Q3SKB5</accession>
<reference evidence="1 2" key="1">
    <citation type="journal article" date="2006" name="J. Bacteriol.">
        <title>The genome sequence of the obligately chemolithoautotrophic, facultatively anaerobic bacterium Thiobacillus denitrificans.</title>
        <authorList>
            <person name="Beller H.R."/>
            <person name="Chain P.S."/>
            <person name="Letain T.E."/>
            <person name="Chakicherla A."/>
            <person name="Larimer F.W."/>
            <person name="Richardson P.M."/>
            <person name="Coleman M.A."/>
            <person name="Wood A.P."/>
            <person name="Kelly D.P."/>
        </authorList>
    </citation>
    <scope>NUCLEOTIDE SEQUENCE [LARGE SCALE GENOMIC DNA]</scope>
    <source>
        <strain evidence="1 2">ATCC 25259</strain>
    </source>
</reference>
<dbReference type="Proteomes" id="UP000008291">
    <property type="component" value="Chromosome"/>
</dbReference>
<proteinExistence type="predicted"/>
<organism evidence="1 2">
    <name type="scientific">Thiobacillus denitrificans (strain ATCC 25259 / T1)</name>
    <dbReference type="NCBI Taxonomy" id="292415"/>
    <lineage>
        <taxon>Bacteria</taxon>
        <taxon>Pseudomonadati</taxon>
        <taxon>Pseudomonadota</taxon>
        <taxon>Betaproteobacteria</taxon>
        <taxon>Nitrosomonadales</taxon>
        <taxon>Thiobacillaceae</taxon>
        <taxon>Thiobacillus</taxon>
    </lineage>
</organism>
<evidence type="ECO:0000313" key="1">
    <source>
        <dbReference type="EMBL" id="AAZ96872.1"/>
    </source>
</evidence>
<name>Q3SKB5_THIDA</name>
<dbReference type="EMBL" id="CP000116">
    <property type="protein sequence ID" value="AAZ96872.1"/>
    <property type="molecule type" value="Genomic_DNA"/>
</dbReference>
<gene>
    <name evidence="1" type="ordered locus">Tbd_0919</name>
</gene>
<sequence length="156" mass="17197">MSGPARHGSEPGAAVGRSVDADERIVALRHAQKGLLARDRRVRDDRAAVVLPRRLLRLFQGTGCGRPQGFPALRQVDEVDRVRERAGRFGAQDRRRIGGLGQWNAADAEQQCGGERGERVMDSLHRFLLDQVKGALRPRAGHLRNTAALSGRPLLR</sequence>
<dbReference type="AlphaFoldDB" id="Q3SKB5"/>
<evidence type="ECO:0000313" key="2">
    <source>
        <dbReference type="Proteomes" id="UP000008291"/>
    </source>
</evidence>
<protein>
    <submittedName>
        <fullName evidence="1">Uncharacterized protein</fullName>
    </submittedName>
</protein>